<evidence type="ECO:0000259" key="11">
    <source>
        <dbReference type="PROSITE" id="PS50011"/>
    </source>
</evidence>
<dbReference type="PANTHER" id="PTHR48007:SF37">
    <property type="entry name" value="LEUCINE-RICH REPEAT PROTEIN KINASE FAMILY PROTEIN"/>
    <property type="match status" value="1"/>
</dbReference>
<keyword evidence="6 9" id="KW-1133">Transmembrane helix</keyword>
<organism evidence="12 13">
    <name type="scientific">Acorus calamus</name>
    <name type="common">Sweet flag</name>
    <dbReference type="NCBI Taxonomy" id="4465"/>
    <lineage>
        <taxon>Eukaryota</taxon>
        <taxon>Viridiplantae</taxon>
        <taxon>Streptophyta</taxon>
        <taxon>Embryophyta</taxon>
        <taxon>Tracheophyta</taxon>
        <taxon>Spermatophyta</taxon>
        <taxon>Magnoliopsida</taxon>
        <taxon>Liliopsida</taxon>
        <taxon>Acoraceae</taxon>
        <taxon>Acorus</taxon>
    </lineage>
</organism>
<dbReference type="Pfam" id="PF00560">
    <property type="entry name" value="LRR_1"/>
    <property type="match status" value="2"/>
</dbReference>
<keyword evidence="7 9" id="KW-0472">Membrane</keyword>
<evidence type="ECO:0000256" key="7">
    <source>
        <dbReference type="ARBA" id="ARBA00023136"/>
    </source>
</evidence>
<dbReference type="SUPFAM" id="SSF56112">
    <property type="entry name" value="Protein kinase-like (PK-like)"/>
    <property type="match status" value="1"/>
</dbReference>
<protein>
    <submittedName>
        <fullName evidence="12">Inactive receptor kinase</fullName>
    </submittedName>
</protein>
<proteinExistence type="predicted"/>
<dbReference type="GO" id="GO:0004672">
    <property type="term" value="F:protein kinase activity"/>
    <property type="evidence" value="ECO:0007669"/>
    <property type="project" value="InterPro"/>
</dbReference>
<feature type="transmembrane region" description="Helical" evidence="9">
    <location>
        <begin position="284"/>
        <end position="307"/>
    </location>
</feature>
<evidence type="ECO:0000256" key="2">
    <source>
        <dbReference type="ARBA" id="ARBA00022614"/>
    </source>
</evidence>
<comment type="caution">
    <text evidence="12">The sequence shown here is derived from an EMBL/GenBank/DDBJ whole genome shotgun (WGS) entry which is preliminary data.</text>
</comment>
<dbReference type="FunFam" id="3.80.10.10:FF:000400">
    <property type="entry name" value="Nuclear pore complex protein NUP107"/>
    <property type="match status" value="1"/>
</dbReference>
<evidence type="ECO:0000313" key="13">
    <source>
        <dbReference type="Proteomes" id="UP001180020"/>
    </source>
</evidence>
<name>A0AAV9EQW3_ACOCL</name>
<dbReference type="Pfam" id="PF08263">
    <property type="entry name" value="LRRNT_2"/>
    <property type="match status" value="1"/>
</dbReference>
<comment type="subcellular location">
    <subcellularLocation>
        <location evidence="1">Membrane</location>
    </subcellularLocation>
</comment>
<evidence type="ECO:0000256" key="6">
    <source>
        <dbReference type="ARBA" id="ARBA00022989"/>
    </source>
</evidence>
<reference evidence="12" key="2">
    <citation type="submission" date="2023-06" db="EMBL/GenBank/DDBJ databases">
        <authorList>
            <person name="Ma L."/>
            <person name="Liu K.-W."/>
            <person name="Li Z."/>
            <person name="Hsiao Y.-Y."/>
            <person name="Qi Y."/>
            <person name="Fu T."/>
            <person name="Tang G."/>
            <person name="Zhang D."/>
            <person name="Sun W.-H."/>
            <person name="Liu D.-K."/>
            <person name="Li Y."/>
            <person name="Chen G.-Z."/>
            <person name="Liu X.-D."/>
            <person name="Liao X.-Y."/>
            <person name="Jiang Y.-T."/>
            <person name="Yu X."/>
            <person name="Hao Y."/>
            <person name="Huang J."/>
            <person name="Zhao X.-W."/>
            <person name="Ke S."/>
            <person name="Chen Y.-Y."/>
            <person name="Wu W.-L."/>
            <person name="Hsu J.-L."/>
            <person name="Lin Y.-F."/>
            <person name="Huang M.-D."/>
            <person name="Li C.-Y."/>
            <person name="Huang L."/>
            <person name="Wang Z.-W."/>
            <person name="Zhao X."/>
            <person name="Zhong W.-Y."/>
            <person name="Peng D.-H."/>
            <person name="Ahmad S."/>
            <person name="Lan S."/>
            <person name="Zhang J.-S."/>
            <person name="Tsai W.-C."/>
            <person name="Van De Peer Y."/>
            <person name="Liu Z.-J."/>
        </authorList>
    </citation>
    <scope>NUCLEOTIDE SEQUENCE</scope>
    <source>
        <strain evidence="12">CP</strain>
        <tissue evidence="12">Leaves</tissue>
    </source>
</reference>
<dbReference type="Pfam" id="PF00069">
    <property type="entry name" value="Pkinase"/>
    <property type="match status" value="1"/>
</dbReference>
<accession>A0AAV9EQW3</accession>
<evidence type="ECO:0000256" key="4">
    <source>
        <dbReference type="ARBA" id="ARBA00022729"/>
    </source>
</evidence>
<keyword evidence="12" id="KW-0808">Transferase</keyword>
<dbReference type="InterPro" id="IPR046959">
    <property type="entry name" value="PRK1-6/SRF4-like"/>
</dbReference>
<keyword evidence="13" id="KW-1185">Reference proteome</keyword>
<dbReference type="InterPro" id="IPR032675">
    <property type="entry name" value="LRR_dom_sf"/>
</dbReference>
<evidence type="ECO:0000313" key="12">
    <source>
        <dbReference type="EMBL" id="KAK1315985.1"/>
    </source>
</evidence>
<dbReference type="InterPro" id="IPR001611">
    <property type="entry name" value="Leu-rich_rpt"/>
</dbReference>
<feature type="chain" id="PRO_5043956354" evidence="10">
    <location>
        <begin position="19"/>
        <end position="648"/>
    </location>
</feature>
<evidence type="ECO:0000256" key="9">
    <source>
        <dbReference type="SAM" id="Phobius"/>
    </source>
</evidence>
<dbReference type="InterPro" id="IPR013210">
    <property type="entry name" value="LRR_N_plant-typ"/>
</dbReference>
<dbReference type="Proteomes" id="UP001180020">
    <property type="component" value="Unassembled WGS sequence"/>
</dbReference>
<keyword evidence="4 10" id="KW-0732">Signal</keyword>
<evidence type="ECO:0000256" key="10">
    <source>
        <dbReference type="SAM" id="SignalP"/>
    </source>
</evidence>
<dbReference type="GO" id="GO:0005524">
    <property type="term" value="F:ATP binding"/>
    <property type="evidence" value="ECO:0007669"/>
    <property type="project" value="InterPro"/>
</dbReference>
<keyword evidence="12" id="KW-0675">Receptor</keyword>
<dbReference type="SUPFAM" id="SSF52058">
    <property type="entry name" value="L domain-like"/>
    <property type="match status" value="1"/>
</dbReference>
<dbReference type="InterPro" id="IPR000719">
    <property type="entry name" value="Prot_kinase_dom"/>
</dbReference>
<evidence type="ECO:0000256" key="1">
    <source>
        <dbReference type="ARBA" id="ARBA00004370"/>
    </source>
</evidence>
<dbReference type="PROSITE" id="PS50011">
    <property type="entry name" value="PROTEIN_KINASE_DOM"/>
    <property type="match status" value="1"/>
</dbReference>
<dbReference type="PANTHER" id="PTHR48007">
    <property type="entry name" value="LEUCINE-RICH REPEAT RECEPTOR-LIKE PROTEIN KINASE PXC1"/>
    <property type="match status" value="1"/>
</dbReference>
<dbReference type="Gene3D" id="1.10.510.10">
    <property type="entry name" value="Transferase(Phosphotransferase) domain 1"/>
    <property type="match status" value="1"/>
</dbReference>
<keyword evidence="3 9" id="KW-0812">Transmembrane</keyword>
<keyword evidence="2" id="KW-0433">Leucine-rich repeat</keyword>
<dbReference type="GO" id="GO:0016020">
    <property type="term" value="C:membrane"/>
    <property type="evidence" value="ECO:0007669"/>
    <property type="project" value="UniProtKB-SubCell"/>
</dbReference>
<reference evidence="12" key="1">
    <citation type="journal article" date="2023" name="Nat. Commun.">
        <title>Diploid and tetraploid genomes of Acorus and the evolution of monocots.</title>
        <authorList>
            <person name="Ma L."/>
            <person name="Liu K.W."/>
            <person name="Li Z."/>
            <person name="Hsiao Y.Y."/>
            <person name="Qi Y."/>
            <person name="Fu T."/>
            <person name="Tang G.D."/>
            <person name="Zhang D."/>
            <person name="Sun W.H."/>
            <person name="Liu D.K."/>
            <person name="Li Y."/>
            <person name="Chen G.Z."/>
            <person name="Liu X.D."/>
            <person name="Liao X.Y."/>
            <person name="Jiang Y.T."/>
            <person name="Yu X."/>
            <person name="Hao Y."/>
            <person name="Huang J."/>
            <person name="Zhao X.W."/>
            <person name="Ke S."/>
            <person name="Chen Y.Y."/>
            <person name="Wu W.L."/>
            <person name="Hsu J.L."/>
            <person name="Lin Y.F."/>
            <person name="Huang M.D."/>
            <person name="Li C.Y."/>
            <person name="Huang L."/>
            <person name="Wang Z.W."/>
            <person name="Zhao X."/>
            <person name="Zhong W.Y."/>
            <person name="Peng D.H."/>
            <person name="Ahmad S."/>
            <person name="Lan S."/>
            <person name="Zhang J.S."/>
            <person name="Tsai W.C."/>
            <person name="Van de Peer Y."/>
            <person name="Liu Z.J."/>
        </authorList>
    </citation>
    <scope>NUCLEOTIDE SEQUENCE</scope>
    <source>
        <strain evidence="12">CP</strain>
    </source>
</reference>
<dbReference type="Gene3D" id="3.80.10.10">
    <property type="entry name" value="Ribonuclease Inhibitor"/>
    <property type="match status" value="1"/>
</dbReference>
<feature type="domain" description="Protein kinase" evidence="11">
    <location>
        <begin position="364"/>
        <end position="633"/>
    </location>
</feature>
<evidence type="ECO:0000256" key="3">
    <source>
        <dbReference type="ARBA" id="ARBA00022692"/>
    </source>
</evidence>
<dbReference type="EMBL" id="JAUJYO010000005">
    <property type="protein sequence ID" value="KAK1315985.1"/>
    <property type="molecule type" value="Genomic_DNA"/>
</dbReference>
<feature type="region of interest" description="Disordered" evidence="8">
    <location>
        <begin position="525"/>
        <end position="549"/>
    </location>
</feature>
<feature type="signal peptide" evidence="10">
    <location>
        <begin position="1"/>
        <end position="18"/>
    </location>
</feature>
<evidence type="ECO:0000256" key="5">
    <source>
        <dbReference type="ARBA" id="ARBA00022737"/>
    </source>
</evidence>
<gene>
    <name evidence="12" type="ORF">QJS10_CPA05g01318</name>
</gene>
<keyword evidence="5" id="KW-0677">Repeat</keyword>
<sequence>MLPLLLLFFFFFSSSTSSAVTSPPPLPPDALSLLAFKSTISAAPHRLHFPTKTQTHPNPHCFWSGVTCSSDGRVIRLVLSGLALRGRFAADTLTRLDQLRLLSLSNNSLYGPLPNLSGLANLRSLYLSRNAFSGRFPPSILTLHRIRTVDLSHNRLSGPIPAAAAASLGRVYSLRLEFNAFDGPVPPFNQSSLKVFNVSHNNFSGPVPATAALSAMDASAFSGNPGICGEAVRRACGGGANSSTFSTSTTSSLAPANGQLQEGLLLPSTTAASASPSGHSKRRAAIGGGLAGVFLLIGSLIGVFIAIKKRRREVDYREVPLVTEAAASTVAVAVEVEVAEKVKIGRLVFCGGEVGDYSTEELMRASAETVGRGTVGTTYRATMMDGRRVVAVKRLDAPSKADGAAAVSEEGFERGLDEVGALRHPNVVPLRAYFHAKQERLLIYDYQPNGSLFLLMHGSKSTRAKPLHWTSCLKIAEDIAQGLAYIHQTSRLVHGNIKSSNVLLGPDFEACLSDCCLSFLRPEPSNDNKDNPSSSSGYRAPEAQKSKNGQTAKSDIFAFGVLLLELLTGKPPAQHPVYATENLPRWVCSVREDEGREDERLMMLVDVAAACIRAAPDGRPTAWQVVKMIQEVKEIGVGDDDAEFDGLS</sequence>
<evidence type="ECO:0000256" key="8">
    <source>
        <dbReference type="SAM" id="MobiDB-lite"/>
    </source>
</evidence>
<dbReference type="AlphaFoldDB" id="A0AAV9EQW3"/>
<keyword evidence="12" id="KW-0418">Kinase</keyword>
<dbReference type="InterPro" id="IPR011009">
    <property type="entry name" value="Kinase-like_dom_sf"/>
</dbReference>